<feature type="binding site" evidence="11">
    <location>
        <begin position="37"/>
        <end position="44"/>
    </location>
    <ligand>
        <name>ATP</name>
        <dbReference type="ChEBI" id="CHEBI:30616"/>
    </ligand>
</feature>
<sequence>MSTVSHDIILSKILDPLNENQKIAVTSRPDDRLQIIAGPGTGKTKVLVSRVAYLLLVEKIRPDNMIVTTFTKKAAMEMIHRLDQLLEGTNIQTDKLIIGTFHSICYRIIRRYGKVLGLEKYTIADEKDKTQIMQKMLEGLTQDELREFQKCPSSSRDFLKSNKSNTKYHGLDIPKIIREISSLKSKAMSPELYVKQYSHNKALAFLYEKYQSTLAELQKVDFDDCLMKCYLLVSKYPVLNYIKHVLVDEFQDTNEIQLQLMYRFAQGHISDPKYQHNVTIVGDPDQSIYAFRDAQSFNFNKMEKYYEEKLNLPTTKVSLDENYRSTADILQLSEKLMRQQSGRHLKNLKSQLETSIKPVYSCLDSPQEEARWITYQIQHLLALPGSPIKCKDIAVLFRAAYQTRALESELVRRKIPYRMIRGKAFWDRKEVVAIMDYLRVCGDPNDQISVIRTLNYPKRGLGAKTLDGVGERIRQRAKNGETVHDILRSFANGTDPDFKLSKKIRENLIDYVAMIDEVQSMLELLETSEDTQSVANNLFNIVFTKSSLSQEYLKENDRVLNVQEVGKQFTEFVPRDDTLPDYIDAEEEDLAEDDRNFIAKFIDSIGLYETDDVVEKNKNIDDIDDNDTKGDSQGVSLSTIHGSKGLEWPVVFVPGLSEGILPAGFAVRNSLSATELEEALNEERRCFYVATTRAKTLLYISSYIEVDSGYSYGNKAVSESIFVTTLKNQMADHQLAFANIKTLEGLYKLLGKELEDKDIPVSQFYQNYVKRFGSYIAGSFKNSLSKKKVDESSTTDLVSLYGGFQTAHSAPQPKVNKRQYVFVSKSEKPSPYIRTKSSKAPAYIPDRPRAKKKAKLDTKTPVVDYGKIVYPPTLDVPSSPANSAPVEIPSMFPDDANTAPKEQVYIELSDNE</sequence>
<dbReference type="OrthoDB" id="1470711at2759"/>
<keyword evidence="6" id="KW-0238">DNA-binding</keyword>
<dbReference type="OMA" id="DYPDATT"/>
<evidence type="ECO:0000256" key="3">
    <source>
        <dbReference type="ARBA" id="ARBA00022801"/>
    </source>
</evidence>
<name>M3IRK5_CANMX</name>
<comment type="similarity">
    <text evidence="1">Belongs to the helicase family. UvrD subfamily.</text>
</comment>
<dbReference type="GO" id="GO:0003677">
    <property type="term" value="F:DNA binding"/>
    <property type="evidence" value="ECO:0007669"/>
    <property type="project" value="UniProtKB-KW"/>
</dbReference>
<dbReference type="PROSITE" id="PS51217">
    <property type="entry name" value="UVRD_HELICASE_CTER"/>
    <property type="match status" value="1"/>
</dbReference>
<dbReference type="InterPro" id="IPR000212">
    <property type="entry name" value="DNA_helicase_UvrD/REP"/>
</dbReference>
<evidence type="ECO:0000259" key="13">
    <source>
        <dbReference type="PROSITE" id="PS51198"/>
    </source>
</evidence>
<keyword evidence="2 11" id="KW-0547">Nucleotide-binding</keyword>
<feature type="region of interest" description="Disordered" evidence="12">
    <location>
        <begin position="874"/>
        <end position="899"/>
    </location>
</feature>
<evidence type="ECO:0000256" key="7">
    <source>
        <dbReference type="ARBA" id="ARBA00023235"/>
    </source>
</evidence>
<keyword evidence="5 11" id="KW-0067">ATP-binding</keyword>
<accession>M3IRK5</accession>
<dbReference type="HOGENOM" id="CLU_004585_4_0_1"/>
<dbReference type="CDD" id="cd17932">
    <property type="entry name" value="DEXQc_UvrD"/>
    <property type="match status" value="1"/>
</dbReference>
<organism evidence="15 16">
    <name type="scientific">Candida maltosa (strain Xu316)</name>
    <name type="common">Yeast</name>
    <dbReference type="NCBI Taxonomy" id="1245528"/>
    <lineage>
        <taxon>Eukaryota</taxon>
        <taxon>Fungi</taxon>
        <taxon>Dikarya</taxon>
        <taxon>Ascomycota</taxon>
        <taxon>Saccharomycotina</taxon>
        <taxon>Pichiomycetes</taxon>
        <taxon>Debaryomycetaceae</taxon>
        <taxon>Candida/Lodderomyces clade</taxon>
        <taxon>Candida</taxon>
    </lineage>
</organism>
<protein>
    <recommendedName>
        <fullName evidence="9">DNA 3'-5' helicase</fullName>
        <ecNumber evidence="9">5.6.2.4</ecNumber>
    </recommendedName>
</protein>
<dbReference type="AlphaFoldDB" id="M3IRK5"/>
<comment type="catalytic activity">
    <reaction evidence="10">
        <text>ATP + H2O = ADP + phosphate + H(+)</text>
        <dbReference type="Rhea" id="RHEA:13065"/>
        <dbReference type="ChEBI" id="CHEBI:15377"/>
        <dbReference type="ChEBI" id="CHEBI:15378"/>
        <dbReference type="ChEBI" id="CHEBI:30616"/>
        <dbReference type="ChEBI" id="CHEBI:43474"/>
        <dbReference type="ChEBI" id="CHEBI:456216"/>
        <dbReference type="EC" id="5.6.2.4"/>
    </reaction>
</comment>
<dbReference type="eggNOG" id="KOG2108">
    <property type="taxonomic scope" value="Eukaryota"/>
</dbReference>
<gene>
    <name evidence="15" type="ORF">G210_0161</name>
</gene>
<dbReference type="InterPro" id="IPR014016">
    <property type="entry name" value="UvrD-like_ATP-bd"/>
</dbReference>
<keyword evidence="4 11" id="KW-0347">Helicase</keyword>
<dbReference type="Gene3D" id="1.10.10.160">
    <property type="match status" value="1"/>
</dbReference>
<evidence type="ECO:0000259" key="14">
    <source>
        <dbReference type="PROSITE" id="PS51217"/>
    </source>
</evidence>
<dbReference type="GO" id="GO:0005524">
    <property type="term" value="F:ATP binding"/>
    <property type="evidence" value="ECO:0007669"/>
    <property type="project" value="UniProtKB-UniRule"/>
</dbReference>
<comment type="catalytic activity">
    <reaction evidence="8">
        <text>Couples ATP hydrolysis with the unwinding of duplex DNA by translocating in the 3'-5' direction.</text>
        <dbReference type="EC" id="5.6.2.4"/>
    </reaction>
</comment>
<dbReference type="GO" id="GO:0016787">
    <property type="term" value="F:hydrolase activity"/>
    <property type="evidence" value="ECO:0007669"/>
    <property type="project" value="UniProtKB-UniRule"/>
</dbReference>
<dbReference type="STRING" id="1245528.M3IRK5"/>
<dbReference type="CDD" id="cd18807">
    <property type="entry name" value="SF1_C_UvrD"/>
    <property type="match status" value="1"/>
</dbReference>
<dbReference type="Gene3D" id="3.40.50.300">
    <property type="entry name" value="P-loop containing nucleotide triphosphate hydrolases"/>
    <property type="match status" value="2"/>
</dbReference>
<evidence type="ECO:0000256" key="10">
    <source>
        <dbReference type="ARBA" id="ARBA00048988"/>
    </source>
</evidence>
<dbReference type="Proteomes" id="UP000011777">
    <property type="component" value="Unassembled WGS sequence"/>
</dbReference>
<feature type="domain" description="UvrD-like helicase C-terminal" evidence="14">
    <location>
        <begin position="327"/>
        <end position="645"/>
    </location>
</feature>
<evidence type="ECO:0000256" key="11">
    <source>
        <dbReference type="PROSITE-ProRule" id="PRU00560"/>
    </source>
</evidence>
<dbReference type="EMBL" id="AOGT01000796">
    <property type="protein sequence ID" value="EMG49146.1"/>
    <property type="molecule type" value="Genomic_DNA"/>
</dbReference>
<dbReference type="Pfam" id="PF00580">
    <property type="entry name" value="UvrD-helicase"/>
    <property type="match status" value="1"/>
</dbReference>
<evidence type="ECO:0000313" key="15">
    <source>
        <dbReference type="EMBL" id="EMG49146.1"/>
    </source>
</evidence>
<evidence type="ECO:0000256" key="5">
    <source>
        <dbReference type="ARBA" id="ARBA00022840"/>
    </source>
</evidence>
<evidence type="ECO:0000313" key="16">
    <source>
        <dbReference type="Proteomes" id="UP000011777"/>
    </source>
</evidence>
<dbReference type="EC" id="5.6.2.4" evidence="9"/>
<evidence type="ECO:0000256" key="8">
    <source>
        <dbReference type="ARBA" id="ARBA00034617"/>
    </source>
</evidence>
<evidence type="ECO:0000256" key="4">
    <source>
        <dbReference type="ARBA" id="ARBA00022806"/>
    </source>
</evidence>
<dbReference type="PANTHER" id="PTHR11070:SF2">
    <property type="entry name" value="ATP-DEPENDENT DNA HELICASE SRS2"/>
    <property type="match status" value="1"/>
</dbReference>
<dbReference type="Gene3D" id="1.10.486.10">
    <property type="entry name" value="PCRA, domain 4"/>
    <property type="match status" value="1"/>
</dbReference>
<evidence type="ECO:0000256" key="1">
    <source>
        <dbReference type="ARBA" id="ARBA00009922"/>
    </source>
</evidence>
<evidence type="ECO:0000256" key="2">
    <source>
        <dbReference type="ARBA" id="ARBA00022741"/>
    </source>
</evidence>
<dbReference type="GO" id="GO:0005634">
    <property type="term" value="C:nucleus"/>
    <property type="evidence" value="ECO:0007669"/>
    <property type="project" value="TreeGrafter"/>
</dbReference>
<evidence type="ECO:0000256" key="6">
    <source>
        <dbReference type="ARBA" id="ARBA00023125"/>
    </source>
</evidence>
<keyword evidence="3 11" id="KW-0378">Hydrolase</keyword>
<dbReference type="PANTHER" id="PTHR11070">
    <property type="entry name" value="UVRD / RECB / PCRA DNA HELICASE FAMILY MEMBER"/>
    <property type="match status" value="1"/>
</dbReference>
<proteinExistence type="inferred from homology"/>
<dbReference type="GO" id="GO:0043138">
    <property type="term" value="F:3'-5' DNA helicase activity"/>
    <property type="evidence" value="ECO:0007669"/>
    <property type="project" value="UniProtKB-EC"/>
</dbReference>
<dbReference type="InterPro" id="IPR014017">
    <property type="entry name" value="DNA_helicase_UvrD-like_C"/>
</dbReference>
<dbReference type="SUPFAM" id="SSF52540">
    <property type="entry name" value="P-loop containing nucleoside triphosphate hydrolases"/>
    <property type="match status" value="1"/>
</dbReference>
<evidence type="ECO:0000256" key="9">
    <source>
        <dbReference type="ARBA" id="ARBA00034808"/>
    </source>
</evidence>
<dbReference type="InterPro" id="IPR027417">
    <property type="entry name" value="P-loop_NTPase"/>
</dbReference>
<keyword evidence="16" id="KW-1185">Reference proteome</keyword>
<comment type="caution">
    <text evidence="15">The sequence shown here is derived from an EMBL/GenBank/DDBJ whole genome shotgun (WGS) entry which is preliminary data.</text>
</comment>
<dbReference type="PROSITE" id="PS51198">
    <property type="entry name" value="UVRD_HELICASE_ATP_BIND"/>
    <property type="match status" value="1"/>
</dbReference>
<evidence type="ECO:0000256" key="12">
    <source>
        <dbReference type="SAM" id="MobiDB-lite"/>
    </source>
</evidence>
<reference evidence="15 16" key="1">
    <citation type="submission" date="2013-02" db="EMBL/GenBank/DDBJ databases">
        <title>Genome sequence of Candida maltosa Xu316, a potential industrial strain for xylitol and ethanol production.</title>
        <authorList>
            <person name="Yu J."/>
            <person name="Wang Q."/>
            <person name="Geng X."/>
            <person name="Bao W."/>
            <person name="He P."/>
            <person name="Cai J."/>
        </authorList>
    </citation>
    <scope>NUCLEOTIDE SEQUENCE [LARGE SCALE GENOMIC DNA]</scope>
    <source>
        <strain evidence="16">Xu316</strain>
    </source>
</reference>
<dbReference type="GO" id="GO:0000725">
    <property type="term" value="P:recombinational repair"/>
    <property type="evidence" value="ECO:0007669"/>
    <property type="project" value="TreeGrafter"/>
</dbReference>
<feature type="domain" description="UvrD-like helicase ATP-binding" evidence="13">
    <location>
        <begin position="16"/>
        <end position="326"/>
    </location>
</feature>
<keyword evidence="7" id="KW-0413">Isomerase</keyword>
<dbReference type="Pfam" id="PF13361">
    <property type="entry name" value="UvrD_C"/>
    <property type="match status" value="1"/>
</dbReference>
<dbReference type="InterPro" id="IPR013986">
    <property type="entry name" value="DExx_box_DNA_helicase_dom_sf"/>
</dbReference>